<organism evidence="7 8">
    <name type="scientific">Hymenobacter arizonensis</name>
    <name type="common">Siccationidurans arizonensis</name>
    <dbReference type="NCBI Taxonomy" id="1227077"/>
    <lineage>
        <taxon>Bacteria</taxon>
        <taxon>Pseudomonadati</taxon>
        <taxon>Bacteroidota</taxon>
        <taxon>Cytophagia</taxon>
        <taxon>Cytophagales</taxon>
        <taxon>Hymenobacteraceae</taxon>
        <taxon>Hymenobacter</taxon>
    </lineage>
</organism>
<accession>A0A1I5XIP4</accession>
<dbReference type="PROSITE" id="PS50076">
    <property type="entry name" value="DNAJ_2"/>
    <property type="match status" value="1"/>
</dbReference>
<evidence type="ECO:0000256" key="5">
    <source>
        <dbReference type="SAM" id="Phobius"/>
    </source>
</evidence>
<keyword evidence="5" id="KW-1133">Transmembrane helix</keyword>
<evidence type="ECO:0000259" key="6">
    <source>
        <dbReference type="PROSITE" id="PS50076"/>
    </source>
</evidence>
<dbReference type="STRING" id="1227077.SAMN04515668_1879"/>
<dbReference type="CDD" id="cd06257">
    <property type="entry name" value="DnaJ"/>
    <property type="match status" value="1"/>
</dbReference>
<keyword evidence="1" id="KW-0677">Repeat</keyword>
<feature type="region of interest" description="Disordered" evidence="4">
    <location>
        <begin position="392"/>
        <end position="451"/>
    </location>
</feature>
<dbReference type="InterPro" id="IPR011990">
    <property type="entry name" value="TPR-like_helical_dom_sf"/>
</dbReference>
<dbReference type="Pfam" id="PF13181">
    <property type="entry name" value="TPR_8"/>
    <property type="match status" value="1"/>
</dbReference>
<feature type="region of interest" description="Disordered" evidence="4">
    <location>
        <begin position="84"/>
        <end position="116"/>
    </location>
</feature>
<evidence type="ECO:0000256" key="2">
    <source>
        <dbReference type="ARBA" id="ARBA00022803"/>
    </source>
</evidence>
<dbReference type="Pfam" id="PF00226">
    <property type="entry name" value="DnaJ"/>
    <property type="match status" value="1"/>
</dbReference>
<protein>
    <submittedName>
        <fullName evidence="7">Tetratricopeptide repeat-containing protein</fullName>
    </submittedName>
</protein>
<feature type="domain" description="J" evidence="6">
    <location>
        <begin position="4"/>
        <end position="69"/>
    </location>
</feature>
<gene>
    <name evidence="7" type="ORF">SAMN04515668_1879</name>
</gene>
<evidence type="ECO:0000256" key="1">
    <source>
        <dbReference type="ARBA" id="ARBA00022737"/>
    </source>
</evidence>
<feature type="transmembrane region" description="Helical" evidence="5">
    <location>
        <begin position="131"/>
        <end position="152"/>
    </location>
</feature>
<dbReference type="PANTHER" id="PTHR45188:SF2">
    <property type="entry name" value="DNAJ HOMOLOG SUBFAMILY C MEMBER 7"/>
    <property type="match status" value="1"/>
</dbReference>
<dbReference type="Gene3D" id="1.25.40.10">
    <property type="entry name" value="Tetratricopeptide repeat domain"/>
    <property type="match status" value="1"/>
</dbReference>
<keyword evidence="2 3" id="KW-0802">TPR repeat</keyword>
<dbReference type="Proteomes" id="UP000199029">
    <property type="component" value="Unassembled WGS sequence"/>
</dbReference>
<reference evidence="8" key="1">
    <citation type="submission" date="2016-10" db="EMBL/GenBank/DDBJ databases">
        <authorList>
            <person name="Varghese N."/>
            <person name="Submissions S."/>
        </authorList>
    </citation>
    <scope>NUCLEOTIDE SEQUENCE [LARGE SCALE GENOMIC DNA]</scope>
    <source>
        <strain evidence="8">OR362-8,ATCC BAA-1266,JCM 13504</strain>
    </source>
</reference>
<evidence type="ECO:0000313" key="7">
    <source>
        <dbReference type="EMBL" id="SFQ31821.1"/>
    </source>
</evidence>
<feature type="compositionally biased region" description="Basic and acidic residues" evidence="4">
    <location>
        <begin position="409"/>
        <end position="425"/>
    </location>
</feature>
<dbReference type="PROSITE" id="PS50005">
    <property type="entry name" value="TPR"/>
    <property type="match status" value="1"/>
</dbReference>
<dbReference type="SMART" id="SM00271">
    <property type="entry name" value="DnaJ"/>
    <property type="match status" value="1"/>
</dbReference>
<dbReference type="RefSeq" id="WP_177204664.1">
    <property type="nucleotide sequence ID" value="NZ_FOXS01000002.1"/>
</dbReference>
<dbReference type="Gene3D" id="1.10.287.110">
    <property type="entry name" value="DnaJ domain"/>
    <property type="match status" value="1"/>
</dbReference>
<sequence length="463" mass="51908">MSQNHYQVLGVAATAPAAEIKRAYRQLVVRFHPDKHGGDVRYEEQFKAVALAYRVLGDPGRRATYDFQLAQAARRAEEAVRQQQHRPATQHVYGVPMPPPAPLRTRPPAGSRERHYQRIPTQRPTFNRRDWALTIAFLMGIVLLSLTVKVTMDRVTAISNYRDGLRAYARGHLASAYSFMEEALHFRPDYADALRRRAELEMLLHNDPVAARNDFKAALLQPHPARATADMHYRLGRCETDLGLHESADQNFSRAVELDSTLSVAFLARGKARLLDLNQPEPALADLSHGLAQRQRSGAPVLWHYVQIRGLALTALARFDAARTDYFKVLQARPKDGRTHYLLGRLAARTGDTLSACEFYRRSLLLGYGYARTAEISCDSFLVKAARRKGAQRRMSSENLATPSAQAQPDERREQPKTPAKRERPQSPQPGHATRQTARPRPSKTQTTAAGLKPTAVVLSCVC</sequence>
<dbReference type="AlphaFoldDB" id="A0A1I5XIP4"/>
<dbReference type="SUPFAM" id="SSF48452">
    <property type="entry name" value="TPR-like"/>
    <property type="match status" value="1"/>
</dbReference>
<keyword evidence="5" id="KW-0472">Membrane</keyword>
<feature type="compositionally biased region" description="Polar residues" evidence="4">
    <location>
        <begin position="397"/>
        <end position="407"/>
    </location>
</feature>
<evidence type="ECO:0000256" key="4">
    <source>
        <dbReference type="SAM" id="MobiDB-lite"/>
    </source>
</evidence>
<dbReference type="PANTHER" id="PTHR45188">
    <property type="entry name" value="DNAJ PROTEIN P58IPK HOMOLOG"/>
    <property type="match status" value="1"/>
</dbReference>
<name>A0A1I5XIP4_HYMAR</name>
<dbReference type="EMBL" id="FOXS01000002">
    <property type="protein sequence ID" value="SFQ31821.1"/>
    <property type="molecule type" value="Genomic_DNA"/>
</dbReference>
<feature type="repeat" description="TPR" evidence="3">
    <location>
        <begin position="229"/>
        <end position="262"/>
    </location>
</feature>
<dbReference type="PRINTS" id="PR00625">
    <property type="entry name" value="JDOMAIN"/>
</dbReference>
<dbReference type="InterPro" id="IPR036869">
    <property type="entry name" value="J_dom_sf"/>
</dbReference>
<keyword evidence="5" id="KW-0812">Transmembrane</keyword>
<dbReference type="InterPro" id="IPR001623">
    <property type="entry name" value="DnaJ_domain"/>
</dbReference>
<evidence type="ECO:0000256" key="3">
    <source>
        <dbReference type="PROSITE-ProRule" id="PRU00339"/>
    </source>
</evidence>
<keyword evidence="8" id="KW-1185">Reference proteome</keyword>
<proteinExistence type="predicted"/>
<dbReference type="InterPro" id="IPR019734">
    <property type="entry name" value="TPR_rpt"/>
</dbReference>
<dbReference type="SMART" id="SM00028">
    <property type="entry name" value="TPR"/>
    <property type="match status" value="3"/>
</dbReference>
<dbReference type="SUPFAM" id="SSF46565">
    <property type="entry name" value="Chaperone J-domain"/>
    <property type="match status" value="1"/>
</dbReference>
<evidence type="ECO:0000313" key="8">
    <source>
        <dbReference type="Proteomes" id="UP000199029"/>
    </source>
</evidence>